<feature type="transmembrane region" description="Helical" evidence="7">
    <location>
        <begin position="197"/>
        <end position="220"/>
    </location>
</feature>
<proteinExistence type="inferred from homology"/>
<dbReference type="AlphaFoldDB" id="A0A7V1LY05"/>
<dbReference type="Pfam" id="PF02405">
    <property type="entry name" value="MlaE"/>
    <property type="match status" value="1"/>
</dbReference>
<reference evidence="8" key="1">
    <citation type="journal article" date="2020" name="mSystems">
        <title>Genome- and Community-Level Interaction Insights into Carbon Utilization and Element Cycling Functions of Hydrothermarchaeota in Hydrothermal Sediment.</title>
        <authorList>
            <person name="Zhou Z."/>
            <person name="Liu Y."/>
            <person name="Xu W."/>
            <person name="Pan J."/>
            <person name="Luo Z.H."/>
            <person name="Li M."/>
        </authorList>
    </citation>
    <scope>NUCLEOTIDE SEQUENCE [LARGE SCALE GENOMIC DNA]</scope>
    <source>
        <strain evidence="8">HyVt-456</strain>
    </source>
</reference>
<keyword evidence="4 7" id="KW-0812">Transmembrane</keyword>
<dbReference type="InterPro" id="IPR003453">
    <property type="entry name" value="ABC_MlaE_roteobac"/>
</dbReference>
<dbReference type="PANTHER" id="PTHR30188:SF4">
    <property type="entry name" value="PROTEIN TRIGALACTOSYLDIACYLGLYCEROL 1, CHLOROPLASTIC"/>
    <property type="match status" value="1"/>
</dbReference>
<protein>
    <submittedName>
        <fullName evidence="8">ABC transporter permease</fullName>
    </submittedName>
</protein>
<dbReference type="Proteomes" id="UP000886005">
    <property type="component" value="Unassembled WGS sequence"/>
</dbReference>
<feature type="transmembrane region" description="Helical" evidence="7">
    <location>
        <begin position="12"/>
        <end position="33"/>
    </location>
</feature>
<evidence type="ECO:0000256" key="4">
    <source>
        <dbReference type="ARBA" id="ARBA00022692"/>
    </source>
</evidence>
<dbReference type="GO" id="GO:0005548">
    <property type="term" value="F:phospholipid transporter activity"/>
    <property type="evidence" value="ECO:0007669"/>
    <property type="project" value="TreeGrafter"/>
</dbReference>
<feature type="transmembrane region" description="Helical" evidence="7">
    <location>
        <begin position="232"/>
        <end position="255"/>
    </location>
</feature>
<gene>
    <name evidence="8" type="ORF">ENJ10_03065</name>
</gene>
<evidence type="ECO:0000256" key="6">
    <source>
        <dbReference type="ARBA" id="ARBA00023136"/>
    </source>
</evidence>
<comment type="subcellular location">
    <subcellularLocation>
        <location evidence="1">Membrane</location>
        <topology evidence="1">Multi-pass membrane protein</topology>
    </subcellularLocation>
</comment>
<evidence type="ECO:0000256" key="5">
    <source>
        <dbReference type="ARBA" id="ARBA00022989"/>
    </source>
</evidence>
<feature type="transmembrane region" description="Helical" evidence="7">
    <location>
        <begin position="54"/>
        <end position="75"/>
    </location>
</feature>
<evidence type="ECO:0000256" key="1">
    <source>
        <dbReference type="ARBA" id="ARBA00004141"/>
    </source>
</evidence>
<dbReference type="GO" id="GO:0043190">
    <property type="term" value="C:ATP-binding cassette (ABC) transporter complex"/>
    <property type="evidence" value="ECO:0007669"/>
    <property type="project" value="InterPro"/>
</dbReference>
<comment type="similarity">
    <text evidence="2 7">Belongs to the MlaE permease family.</text>
</comment>
<dbReference type="EMBL" id="DRLD01000081">
    <property type="protein sequence ID" value="HED09644.1"/>
    <property type="molecule type" value="Genomic_DNA"/>
</dbReference>
<name>A0A7V1LY05_CALAY</name>
<keyword evidence="3" id="KW-0813">Transport</keyword>
<evidence type="ECO:0000256" key="7">
    <source>
        <dbReference type="RuleBase" id="RU362044"/>
    </source>
</evidence>
<dbReference type="InterPro" id="IPR030802">
    <property type="entry name" value="Permease_MalE"/>
</dbReference>
<accession>A0A7V1LY05</accession>
<dbReference type="PANTHER" id="PTHR30188">
    <property type="entry name" value="ABC TRANSPORTER PERMEASE PROTEIN-RELATED"/>
    <property type="match status" value="1"/>
</dbReference>
<comment type="caution">
    <text evidence="8">The sequence shown here is derived from an EMBL/GenBank/DDBJ whole genome shotgun (WGS) entry which is preliminary data.</text>
</comment>
<evidence type="ECO:0000256" key="3">
    <source>
        <dbReference type="ARBA" id="ARBA00022448"/>
    </source>
</evidence>
<dbReference type="NCBIfam" id="TIGR00056">
    <property type="entry name" value="MlaE family lipid ABC transporter permease subunit"/>
    <property type="match status" value="1"/>
</dbReference>
<feature type="transmembrane region" description="Helical" evidence="7">
    <location>
        <begin position="87"/>
        <end position="108"/>
    </location>
</feature>
<evidence type="ECO:0000313" key="8">
    <source>
        <dbReference type="EMBL" id="HED09644.1"/>
    </source>
</evidence>
<keyword evidence="5 7" id="KW-1133">Transmembrane helix</keyword>
<organism evidence="8">
    <name type="scientific">Caldithrix abyssi</name>
    <dbReference type="NCBI Taxonomy" id="187145"/>
    <lineage>
        <taxon>Bacteria</taxon>
        <taxon>Pseudomonadati</taxon>
        <taxon>Calditrichota</taxon>
        <taxon>Calditrichia</taxon>
        <taxon>Calditrichales</taxon>
        <taxon>Calditrichaceae</taxon>
        <taxon>Caldithrix</taxon>
    </lineage>
</organism>
<sequence length="256" mass="27712">MQSLIIRTGEWTIRLVSETGAVFLLFFRAMGYLRQIWRTRKQVWEQMMEIGVRSIPLVLFVGLFAGAVASVQTAYQLKGYISNNYLGAATSVAIFIELGPVLTALVIAGRVGASIAAEIGTMKVTEQIDALQALAIDPVRYLAMPRILAGFVMIPVLTVFADLIGVLGAYGVAWLNLDLPFEIFFGSVKEFFSVLNVMSGLIKAFVFGGVTTLIGCYVGFQTSGGAEGVGKATIRAFVISSALILLNDYLISMLLF</sequence>
<feature type="transmembrane region" description="Helical" evidence="7">
    <location>
        <begin position="147"/>
        <end position="177"/>
    </location>
</feature>
<evidence type="ECO:0000256" key="2">
    <source>
        <dbReference type="ARBA" id="ARBA00007556"/>
    </source>
</evidence>
<keyword evidence="6 7" id="KW-0472">Membrane</keyword>